<evidence type="ECO:0000256" key="7">
    <source>
        <dbReference type="SAM" id="Phobius"/>
    </source>
</evidence>
<keyword evidence="5 7" id="KW-0472">Membrane</keyword>
<evidence type="ECO:0000256" key="2">
    <source>
        <dbReference type="ARBA" id="ARBA00022475"/>
    </source>
</evidence>
<keyword evidence="11" id="KW-1185">Reference proteome</keyword>
<dbReference type="EMBL" id="JACOQI010000001">
    <property type="protein sequence ID" value="MBC5769039.1"/>
    <property type="molecule type" value="Genomic_DNA"/>
</dbReference>
<evidence type="ECO:0000259" key="8">
    <source>
        <dbReference type="Pfam" id="PF02687"/>
    </source>
</evidence>
<name>A0A923S5W0_9FIRM</name>
<evidence type="ECO:0000256" key="3">
    <source>
        <dbReference type="ARBA" id="ARBA00022692"/>
    </source>
</evidence>
<dbReference type="PANTHER" id="PTHR30572">
    <property type="entry name" value="MEMBRANE COMPONENT OF TRANSPORTER-RELATED"/>
    <property type="match status" value="1"/>
</dbReference>
<dbReference type="GO" id="GO:0022857">
    <property type="term" value="F:transmembrane transporter activity"/>
    <property type="evidence" value="ECO:0007669"/>
    <property type="project" value="TreeGrafter"/>
</dbReference>
<feature type="transmembrane region" description="Helical" evidence="7">
    <location>
        <begin position="21"/>
        <end position="42"/>
    </location>
</feature>
<comment type="caution">
    <text evidence="10">The sequence shown here is derived from an EMBL/GenBank/DDBJ whole genome shotgun (WGS) entry which is preliminary data.</text>
</comment>
<evidence type="ECO:0000259" key="9">
    <source>
        <dbReference type="Pfam" id="PF12704"/>
    </source>
</evidence>
<dbReference type="GO" id="GO:0005886">
    <property type="term" value="C:plasma membrane"/>
    <property type="evidence" value="ECO:0007669"/>
    <property type="project" value="UniProtKB-SubCell"/>
</dbReference>
<comment type="subcellular location">
    <subcellularLocation>
        <location evidence="1">Cell membrane</location>
        <topology evidence="1">Multi-pass membrane protein</topology>
    </subcellularLocation>
</comment>
<evidence type="ECO:0000256" key="5">
    <source>
        <dbReference type="ARBA" id="ARBA00023136"/>
    </source>
</evidence>
<protein>
    <submittedName>
        <fullName evidence="10">ABC transporter permease</fullName>
    </submittedName>
</protein>
<feature type="domain" description="MacB-like periplasmic core" evidence="9">
    <location>
        <begin position="22"/>
        <end position="241"/>
    </location>
</feature>
<keyword evidence="3 7" id="KW-0812">Transmembrane</keyword>
<dbReference type="Proteomes" id="UP000620327">
    <property type="component" value="Unassembled WGS sequence"/>
</dbReference>
<comment type="similarity">
    <text evidence="6">Belongs to the ABC-4 integral membrane protein family.</text>
</comment>
<evidence type="ECO:0000256" key="4">
    <source>
        <dbReference type="ARBA" id="ARBA00022989"/>
    </source>
</evidence>
<keyword evidence="2" id="KW-1003">Cell membrane</keyword>
<reference evidence="10" key="1">
    <citation type="submission" date="2020-08" db="EMBL/GenBank/DDBJ databases">
        <title>Genome public.</title>
        <authorList>
            <person name="Liu C."/>
            <person name="Sun Q."/>
        </authorList>
    </citation>
    <scope>NUCLEOTIDE SEQUENCE</scope>
    <source>
        <strain evidence="10">BX15</strain>
    </source>
</reference>
<feature type="domain" description="ABC3 transporter permease C-terminal" evidence="8">
    <location>
        <begin position="283"/>
        <end position="407"/>
    </location>
</feature>
<evidence type="ECO:0000256" key="6">
    <source>
        <dbReference type="ARBA" id="ARBA00038076"/>
    </source>
</evidence>
<gene>
    <name evidence="10" type="ORF">H8Z83_01570</name>
</gene>
<dbReference type="InterPro" id="IPR025857">
    <property type="entry name" value="MacB_PCD"/>
</dbReference>
<dbReference type="AlphaFoldDB" id="A0A923S5W0"/>
<dbReference type="RefSeq" id="WP_187013428.1">
    <property type="nucleotide sequence ID" value="NZ_JACOQI010000001.1"/>
</dbReference>
<dbReference type="Pfam" id="PF02687">
    <property type="entry name" value="FtsX"/>
    <property type="match status" value="1"/>
</dbReference>
<feature type="transmembrane region" description="Helical" evidence="7">
    <location>
        <begin position="337"/>
        <end position="360"/>
    </location>
</feature>
<proteinExistence type="inferred from homology"/>
<accession>A0A923S5W0</accession>
<dbReference type="PANTHER" id="PTHR30572:SF4">
    <property type="entry name" value="ABC TRANSPORTER PERMEASE YTRF"/>
    <property type="match status" value="1"/>
</dbReference>
<evidence type="ECO:0000256" key="1">
    <source>
        <dbReference type="ARBA" id="ARBA00004651"/>
    </source>
</evidence>
<keyword evidence="4 7" id="KW-1133">Transmembrane helix</keyword>
<evidence type="ECO:0000313" key="10">
    <source>
        <dbReference type="EMBL" id="MBC5769039.1"/>
    </source>
</evidence>
<dbReference type="InterPro" id="IPR003838">
    <property type="entry name" value="ABC3_permease_C"/>
</dbReference>
<dbReference type="InterPro" id="IPR050250">
    <property type="entry name" value="Macrolide_Exporter_MacB"/>
</dbReference>
<feature type="transmembrane region" description="Helical" evidence="7">
    <location>
        <begin position="380"/>
        <end position="399"/>
    </location>
</feature>
<feature type="transmembrane region" description="Helical" evidence="7">
    <location>
        <begin position="277"/>
        <end position="304"/>
    </location>
</feature>
<organism evidence="10 11">
    <name type="scientific">Dysosmobacter segnis</name>
    <dbReference type="NCBI Taxonomy" id="2763042"/>
    <lineage>
        <taxon>Bacteria</taxon>
        <taxon>Bacillati</taxon>
        <taxon>Bacillota</taxon>
        <taxon>Clostridia</taxon>
        <taxon>Eubacteriales</taxon>
        <taxon>Oscillospiraceae</taxon>
        <taxon>Dysosmobacter</taxon>
    </lineage>
</organism>
<sequence>MNFTQSFKLALKSLKTSKMRAFLTMLGIIIGVGAVIVILSLGNGMTNMMNSQFEKMGSNLIQVMTYGRGTGGTRDVDVEDLYELVDKYPQYLTGVTPYVSASAKVRYQTDDYARTSVYGVSEAFFKEDTKGTMQGETLAEGRFLSYIDVDRHQNVCVIGDYLAQTAFRGDALGKTISLSGVPYTVIGVLSKSGDSSEGSADDVIYIPYENAQRMGTGTMMMGTDEMFLLTATSRDTASAAKGIVEKRLYKTYQSSDYYMVMTSAEMMDAMNTMMNTMLIVLVAIAAISLLVGGIGIMNIMLVSVTERTREIGIRKSLGAKQKDIRGQFVIEAGTTSAVGGVLGIVFGLLLARAATIAVGAIMSSSMNGITFSAVPTLSDIAVSFGVSVGIGVLFGYLPANKAAKLNPIDALRYD</sequence>
<dbReference type="Pfam" id="PF12704">
    <property type="entry name" value="MacB_PCD"/>
    <property type="match status" value="1"/>
</dbReference>
<evidence type="ECO:0000313" key="11">
    <source>
        <dbReference type="Proteomes" id="UP000620327"/>
    </source>
</evidence>